<protein>
    <submittedName>
        <fullName evidence="5">SAM-dependent methyltransferase</fullName>
    </submittedName>
</protein>
<dbReference type="KEGG" id="pgs:CPT03_05375"/>
<accession>A0A2D1U2X1</accession>
<organism evidence="5 6">
    <name type="scientific">Pedobacter ginsengisoli</name>
    <dbReference type="NCBI Taxonomy" id="363852"/>
    <lineage>
        <taxon>Bacteria</taxon>
        <taxon>Pseudomonadati</taxon>
        <taxon>Bacteroidota</taxon>
        <taxon>Sphingobacteriia</taxon>
        <taxon>Sphingobacteriales</taxon>
        <taxon>Sphingobacteriaceae</taxon>
        <taxon>Pedobacter</taxon>
    </lineage>
</organism>
<dbReference type="Gene3D" id="3.40.50.150">
    <property type="entry name" value="Vaccinia Virus protein VP39"/>
    <property type="match status" value="1"/>
</dbReference>
<dbReference type="GO" id="GO:0008757">
    <property type="term" value="F:S-adenosylmethionine-dependent methyltransferase activity"/>
    <property type="evidence" value="ECO:0007669"/>
    <property type="project" value="InterPro"/>
</dbReference>
<feature type="domain" description="Methyltransferase type 11" evidence="4">
    <location>
        <begin position="45"/>
        <end position="136"/>
    </location>
</feature>
<dbReference type="GO" id="GO:0032259">
    <property type="term" value="P:methylation"/>
    <property type="evidence" value="ECO:0007669"/>
    <property type="project" value="UniProtKB-KW"/>
</dbReference>
<keyword evidence="2 5" id="KW-0489">Methyltransferase</keyword>
<name>A0A2D1U2X1_9SPHI</name>
<dbReference type="Proteomes" id="UP000223749">
    <property type="component" value="Chromosome"/>
</dbReference>
<evidence type="ECO:0000313" key="5">
    <source>
        <dbReference type="EMBL" id="ATP55933.1"/>
    </source>
</evidence>
<keyword evidence="3 5" id="KW-0808">Transferase</keyword>
<dbReference type="PANTHER" id="PTHR44942">
    <property type="entry name" value="METHYLTRANSF_11 DOMAIN-CONTAINING PROTEIN"/>
    <property type="match status" value="1"/>
</dbReference>
<dbReference type="InterPro" id="IPR029063">
    <property type="entry name" value="SAM-dependent_MTases_sf"/>
</dbReference>
<comment type="similarity">
    <text evidence="1">Belongs to the methyltransferase superfamily.</text>
</comment>
<dbReference type="EMBL" id="CP024091">
    <property type="protein sequence ID" value="ATP55933.1"/>
    <property type="molecule type" value="Genomic_DNA"/>
</dbReference>
<evidence type="ECO:0000256" key="2">
    <source>
        <dbReference type="ARBA" id="ARBA00022603"/>
    </source>
</evidence>
<dbReference type="RefSeq" id="WP_099437875.1">
    <property type="nucleotide sequence ID" value="NZ_CP024091.1"/>
</dbReference>
<dbReference type="AlphaFoldDB" id="A0A2D1U2X1"/>
<reference evidence="5 6" key="1">
    <citation type="submission" date="2017-10" db="EMBL/GenBank/DDBJ databases">
        <title>Whole genome of Pedobacter ginsengisoli T01R-27 isolated from tomato rhizosphere.</title>
        <authorList>
            <person name="Weon H.-Y."/>
            <person name="Lee S.A."/>
            <person name="Sang M.K."/>
            <person name="Song J."/>
        </authorList>
    </citation>
    <scope>NUCLEOTIDE SEQUENCE [LARGE SCALE GENOMIC DNA]</scope>
    <source>
        <strain evidence="5 6">T01R-27</strain>
    </source>
</reference>
<evidence type="ECO:0000256" key="1">
    <source>
        <dbReference type="ARBA" id="ARBA00008361"/>
    </source>
</evidence>
<gene>
    <name evidence="5" type="ORF">CPT03_05375</name>
</gene>
<dbReference type="OrthoDB" id="9797252at2"/>
<evidence type="ECO:0000313" key="6">
    <source>
        <dbReference type="Proteomes" id="UP000223749"/>
    </source>
</evidence>
<dbReference type="PANTHER" id="PTHR44942:SF4">
    <property type="entry name" value="METHYLTRANSFERASE TYPE 11 DOMAIN-CONTAINING PROTEIN"/>
    <property type="match status" value="1"/>
</dbReference>
<sequence>MAKDNTSRFSNRVEDYVKYRPGYPVEIIDFLQSQFGLSPDKIIADVGAGTGISAELFLNSGYEVFAVEPNMEMREKAIELLGHLPAFHAVNGTAENTTLETGSIDAVVAGQAFHWFDRAAARSEFSRILKPKGLVVLIWNERKTKSDFEVAYDELIIKHGSDYMKVDHRNIDEIKIGDFFAPESFSYHLFQNKQVFDFYGLQGRLFSSSYMPARGEDGYEAMVADLKQLFEHYKEDNSITIHYDTKVYIGRVC</sequence>
<proteinExistence type="inferred from homology"/>
<dbReference type="Pfam" id="PF08241">
    <property type="entry name" value="Methyltransf_11"/>
    <property type="match status" value="1"/>
</dbReference>
<keyword evidence="6" id="KW-1185">Reference proteome</keyword>
<dbReference type="CDD" id="cd02440">
    <property type="entry name" value="AdoMet_MTases"/>
    <property type="match status" value="1"/>
</dbReference>
<dbReference type="InterPro" id="IPR051052">
    <property type="entry name" value="Diverse_substrate_MTase"/>
</dbReference>
<dbReference type="InterPro" id="IPR013216">
    <property type="entry name" value="Methyltransf_11"/>
</dbReference>
<dbReference type="SUPFAM" id="SSF53335">
    <property type="entry name" value="S-adenosyl-L-methionine-dependent methyltransferases"/>
    <property type="match status" value="1"/>
</dbReference>
<evidence type="ECO:0000256" key="3">
    <source>
        <dbReference type="ARBA" id="ARBA00022679"/>
    </source>
</evidence>
<evidence type="ECO:0000259" key="4">
    <source>
        <dbReference type="Pfam" id="PF08241"/>
    </source>
</evidence>